<evidence type="ECO:0000313" key="1">
    <source>
        <dbReference type="EMBL" id="MBX44035.1"/>
    </source>
</evidence>
<organism evidence="1">
    <name type="scientific">Rhizophora mucronata</name>
    <name type="common">Asiatic mangrove</name>
    <dbReference type="NCBI Taxonomy" id="61149"/>
    <lineage>
        <taxon>Eukaryota</taxon>
        <taxon>Viridiplantae</taxon>
        <taxon>Streptophyta</taxon>
        <taxon>Embryophyta</taxon>
        <taxon>Tracheophyta</taxon>
        <taxon>Spermatophyta</taxon>
        <taxon>Magnoliopsida</taxon>
        <taxon>eudicotyledons</taxon>
        <taxon>Gunneridae</taxon>
        <taxon>Pentapetalae</taxon>
        <taxon>rosids</taxon>
        <taxon>fabids</taxon>
        <taxon>Malpighiales</taxon>
        <taxon>Rhizophoraceae</taxon>
        <taxon>Rhizophora</taxon>
    </lineage>
</organism>
<proteinExistence type="predicted"/>
<protein>
    <submittedName>
        <fullName evidence="1">Uncharacterized protein</fullName>
    </submittedName>
</protein>
<name>A0A2P2NNL2_RHIMU</name>
<dbReference type="EMBL" id="GGEC01063551">
    <property type="protein sequence ID" value="MBX44035.1"/>
    <property type="molecule type" value="Transcribed_RNA"/>
</dbReference>
<reference evidence="1" key="1">
    <citation type="submission" date="2018-02" db="EMBL/GenBank/DDBJ databases">
        <title>Rhizophora mucronata_Transcriptome.</title>
        <authorList>
            <person name="Meera S.P."/>
            <person name="Sreeshan A."/>
            <person name="Augustine A."/>
        </authorList>
    </citation>
    <scope>NUCLEOTIDE SEQUENCE</scope>
    <source>
        <tissue evidence="1">Leaf</tissue>
    </source>
</reference>
<dbReference type="AlphaFoldDB" id="A0A2P2NNL2"/>
<sequence length="25" mass="2775">MLPSRGSARSAWSDPVLRLHNPTII</sequence>
<accession>A0A2P2NNL2</accession>